<comment type="caution">
    <text evidence="1">The sequence shown here is derived from an EMBL/GenBank/DDBJ whole genome shotgun (WGS) entry which is preliminary data.</text>
</comment>
<organism evidence="1 2">
    <name type="scientific">Methylobacterium radiotolerans</name>
    <dbReference type="NCBI Taxonomy" id="31998"/>
    <lineage>
        <taxon>Bacteria</taxon>
        <taxon>Pseudomonadati</taxon>
        <taxon>Pseudomonadota</taxon>
        <taxon>Alphaproteobacteria</taxon>
        <taxon>Hyphomicrobiales</taxon>
        <taxon>Methylobacteriaceae</taxon>
        <taxon>Methylobacterium</taxon>
    </lineage>
</organism>
<name>A0ABV2NKR7_9HYPH</name>
<reference evidence="1 2" key="1">
    <citation type="submission" date="2024-06" db="EMBL/GenBank/DDBJ databases">
        <title>Genomics of switchgrass bacterial isolates.</title>
        <authorList>
            <person name="Shade A."/>
        </authorList>
    </citation>
    <scope>NUCLEOTIDE SEQUENCE [LARGE SCALE GENOMIC DNA]</scope>
    <source>
        <strain evidence="1 2">PvP084</strain>
    </source>
</reference>
<protein>
    <recommendedName>
        <fullName evidence="3">Transcriptional regulator</fullName>
    </recommendedName>
</protein>
<dbReference type="Proteomes" id="UP001549119">
    <property type="component" value="Unassembled WGS sequence"/>
</dbReference>
<proteinExistence type="predicted"/>
<dbReference type="EMBL" id="JBEPNW010000002">
    <property type="protein sequence ID" value="MET3867100.1"/>
    <property type="molecule type" value="Genomic_DNA"/>
</dbReference>
<accession>A0ABV2NKR7</accession>
<evidence type="ECO:0000313" key="1">
    <source>
        <dbReference type="EMBL" id="MET3867100.1"/>
    </source>
</evidence>
<gene>
    <name evidence="1" type="ORF">ABIC20_004409</name>
</gene>
<sequence length="84" mass="9338">MAARRITLSSRDRYKLRLSVSENRFYMADLSLLSLARRGFVVPTGRIDAWDRAEWTITAAGQDALSAAESHLTDAIDLGARLQA</sequence>
<evidence type="ECO:0000313" key="2">
    <source>
        <dbReference type="Proteomes" id="UP001549119"/>
    </source>
</evidence>
<evidence type="ECO:0008006" key="3">
    <source>
        <dbReference type="Google" id="ProtNLM"/>
    </source>
</evidence>
<keyword evidence="2" id="KW-1185">Reference proteome</keyword>
<dbReference type="RefSeq" id="WP_209650771.1">
    <property type="nucleotide sequence ID" value="NZ_JBEPNV010000001.1"/>
</dbReference>